<dbReference type="Gene3D" id="3.90.1200.10">
    <property type="match status" value="1"/>
</dbReference>
<gene>
    <name evidence="3" type="ORF">ICN82_07145</name>
</gene>
<accession>A0A8J6YUI5</accession>
<feature type="domain" description="Aminoglycoside phosphotransferase" evidence="2">
    <location>
        <begin position="53"/>
        <end position="290"/>
    </location>
</feature>
<dbReference type="SUPFAM" id="SSF56112">
    <property type="entry name" value="Protein kinase-like (PK-like)"/>
    <property type="match status" value="1"/>
</dbReference>
<dbReference type="EMBL" id="JACVXA010000014">
    <property type="protein sequence ID" value="MBE3637975.1"/>
    <property type="molecule type" value="Genomic_DNA"/>
</dbReference>
<dbReference type="Pfam" id="PF01636">
    <property type="entry name" value="APH"/>
    <property type="match status" value="1"/>
</dbReference>
<dbReference type="Proteomes" id="UP000609121">
    <property type="component" value="Unassembled WGS sequence"/>
</dbReference>
<proteinExistence type="inferred from homology"/>
<reference evidence="3" key="1">
    <citation type="submission" date="2020-09" db="EMBL/GenBank/DDBJ databases">
        <title>A novel bacterium of genus Mangrovicoccus, isolated from South China Sea.</title>
        <authorList>
            <person name="Huang H."/>
            <person name="Mo K."/>
            <person name="Hu Y."/>
        </authorList>
    </citation>
    <scope>NUCLEOTIDE SEQUENCE</scope>
    <source>
        <strain evidence="3">HB182678</strain>
    </source>
</reference>
<dbReference type="InterPro" id="IPR050249">
    <property type="entry name" value="Pseudomonas-type_ThrB"/>
</dbReference>
<name>A0A8J6YUI5_9RHOB</name>
<dbReference type="GO" id="GO:0009088">
    <property type="term" value="P:threonine biosynthetic process"/>
    <property type="evidence" value="ECO:0007669"/>
    <property type="project" value="TreeGrafter"/>
</dbReference>
<dbReference type="PANTHER" id="PTHR21064">
    <property type="entry name" value="AMINOGLYCOSIDE PHOSPHOTRANSFERASE DOMAIN-CONTAINING PROTEIN-RELATED"/>
    <property type="match status" value="1"/>
</dbReference>
<sequence>MTRSTVTAPPPEGFPPLLYQDAFINRLTNGLSALIPEWNLSPETTISLLTVSENATFIARDPRRDRPLILRVHRPDYHQEAEILSELAWIEALRAADAVETPAPVPTRSGALLGRFRDGADLRHVAAFEFMEGAEPDADAGLVPGFRLLGAISARLHAHAETWPRPPAFTRKTWDFDSAFGSRPLWGDWRAAIGLGPGGQDLLERACARLKTRLDAYGKGPDRFGLVHADLRLANLLAREEALGVIDFDDCGFSWFVYDFAAAISFHELNPIVPELQAAWLDGYRELRPLAEEHAAMIPDFIMFRRLLLTAWIASHAETATAAEAGHGTYTEGTLEMARAYLGASA</sequence>
<protein>
    <submittedName>
        <fullName evidence="3">Phosphotransferase</fullName>
    </submittedName>
</protein>
<organism evidence="3 4">
    <name type="scientific">Mangrovicoccus algicola</name>
    <dbReference type="NCBI Taxonomy" id="2771008"/>
    <lineage>
        <taxon>Bacteria</taxon>
        <taxon>Pseudomonadati</taxon>
        <taxon>Pseudomonadota</taxon>
        <taxon>Alphaproteobacteria</taxon>
        <taxon>Rhodobacterales</taxon>
        <taxon>Paracoccaceae</taxon>
        <taxon>Mangrovicoccus</taxon>
    </lineage>
</organism>
<dbReference type="RefSeq" id="WP_193181190.1">
    <property type="nucleotide sequence ID" value="NZ_JACVXA010000014.1"/>
</dbReference>
<comment type="caution">
    <text evidence="3">The sequence shown here is derived from an EMBL/GenBank/DDBJ whole genome shotgun (WGS) entry which is preliminary data.</text>
</comment>
<keyword evidence="4" id="KW-1185">Reference proteome</keyword>
<dbReference type="PANTHER" id="PTHR21064:SF6">
    <property type="entry name" value="AMINOGLYCOSIDE PHOSPHOTRANSFERASE DOMAIN-CONTAINING PROTEIN"/>
    <property type="match status" value="1"/>
</dbReference>
<dbReference type="InterPro" id="IPR002575">
    <property type="entry name" value="Aminoglycoside_PTrfase"/>
</dbReference>
<evidence type="ECO:0000256" key="1">
    <source>
        <dbReference type="ARBA" id="ARBA00038240"/>
    </source>
</evidence>
<evidence type="ECO:0000313" key="4">
    <source>
        <dbReference type="Proteomes" id="UP000609121"/>
    </source>
</evidence>
<dbReference type="AlphaFoldDB" id="A0A8J6YUI5"/>
<evidence type="ECO:0000313" key="3">
    <source>
        <dbReference type="EMBL" id="MBE3637975.1"/>
    </source>
</evidence>
<dbReference type="GO" id="GO:0004413">
    <property type="term" value="F:homoserine kinase activity"/>
    <property type="evidence" value="ECO:0007669"/>
    <property type="project" value="TreeGrafter"/>
</dbReference>
<dbReference type="InterPro" id="IPR011009">
    <property type="entry name" value="Kinase-like_dom_sf"/>
</dbReference>
<evidence type="ECO:0000259" key="2">
    <source>
        <dbReference type="Pfam" id="PF01636"/>
    </source>
</evidence>
<comment type="similarity">
    <text evidence="1">Belongs to the pseudomonas-type ThrB family.</text>
</comment>